<evidence type="ECO:0000256" key="4">
    <source>
        <dbReference type="ARBA" id="ARBA00022679"/>
    </source>
</evidence>
<keyword evidence="1" id="KW-1003">Cell membrane</keyword>
<dbReference type="GO" id="GO:0005975">
    <property type="term" value="P:carbohydrate metabolic process"/>
    <property type="evidence" value="ECO:0007669"/>
    <property type="project" value="InterPro"/>
</dbReference>
<feature type="domain" description="Glycosyl transferase family 28 C-terminal" evidence="11">
    <location>
        <begin position="201"/>
        <end position="339"/>
    </location>
</feature>
<reference evidence="12" key="1">
    <citation type="submission" date="2020-05" db="EMBL/GenBank/DDBJ databases">
        <authorList>
            <person name="Chiriac C."/>
            <person name="Salcher M."/>
            <person name="Ghai R."/>
            <person name="Kavagutti S V."/>
        </authorList>
    </citation>
    <scope>NUCLEOTIDE SEQUENCE</scope>
</reference>
<dbReference type="SUPFAM" id="SSF53756">
    <property type="entry name" value="UDP-Glycosyltransferase/glycogen phosphorylase"/>
    <property type="match status" value="1"/>
</dbReference>
<evidence type="ECO:0000256" key="9">
    <source>
        <dbReference type="ARBA" id="ARBA00023316"/>
    </source>
</evidence>
<dbReference type="GO" id="GO:0009252">
    <property type="term" value="P:peptidoglycan biosynthetic process"/>
    <property type="evidence" value="ECO:0007669"/>
    <property type="project" value="UniProtKB-KW"/>
</dbReference>
<evidence type="ECO:0000259" key="11">
    <source>
        <dbReference type="Pfam" id="PF04101"/>
    </source>
</evidence>
<keyword evidence="8" id="KW-0131">Cell cycle</keyword>
<keyword evidence="3" id="KW-0328">Glycosyltransferase</keyword>
<dbReference type="GO" id="GO:0008360">
    <property type="term" value="P:regulation of cell shape"/>
    <property type="evidence" value="ECO:0007669"/>
    <property type="project" value="UniProtKB-KW"/>
</dbReference>
<dbReference type="PANTHER" id="PTHR21015">
    <property type="entry name" value="UDP-N-ACETYLGLUCOSAMINE--N-ACETYLMURAMYL-(PENTAPEPTIDE) PYROPHOSPHORYL-UNDECAPRENOL N-ACETYLGLUCOSAMINE TRANSFERASE 1"/>
    <property type="match status" value="1"/>
</dbReference>
<keyword evidence="9" id="KW-0961">Cell wall biogenesis/degradation</keyword>
<evidence type="ECO:0000256" key="8">
    <source>
        <dbReference type="ARBA" id="ARBA00023306"/>
    </source>
</evidence>
<dbReference type="GO" id="GO:0050511">
    <property type="term" value="F:undecaprenyldiphospho-muramoylpentapeptide beta-N-acetylglucosaminyltransferase activity"/>
    <property type="evidence" value="ECO:0007669"/>
    <property type="project" value="InterPro"/>
</dbReference>
<dbReference type="HAMAP" id="MF_00033">
    <property type="entry name" value="MurG"/>
    <property type="match status" value="1"/>
</dbReference>
<evidence type="ECO:0000256" key="7">
    <source>
        <dbReference type="ARBA" id="ARBA00023136"/>
    </source>
</evidence>
<evidence type="ECO:0000313" key="12">
    <source>
        <dbReference type="EMBL" id="CAB4641420.1"/>
    </source>
</evidence>
<organism evidence="12">
    <name type="scientific">freshwater metagenome</name>
    <dbReference type="NCBI Taxonomy" id="449393"/>
    <lineage>
        <taxon>unclassified sequences</taxon>
        <taxon>metagenomes</taxon>
        <taxon>ecological metagenomes</taxon>
    </lineage>
</organism>
<dbReference type="CDD" id="cd03785">
    <property type="entry name" value="GT28_MurG"/>
    <property type="match status" value="1"/>
</dbReference>
<dbReference type="InterPro" id="IPR006009">
    <property type="entry name" value="GlcNAc_MurG"/>
</dbReference>
<dbReference type="GO" id="GO:0071555">
    <property type="term" value="P:cell wall organization"/>
    <property type="evidence" value="ECO:0007669"/>
    <property type="project" value="UniProtKB-KW"/>
</dbReference>
<keyword evidence="7" id="KW-0472">Membrane</keyword>
<feature type="domain" description="Glycosyltransferase family 28 N-terminal" evidence="10">
    <location>
        <begin position="6"/>
        <end position="142"/>
    </location>
</feature>
<protein>
    <submittedName>
        <fullName evidence="12">Unannotated protein</fullName>
    </submittedName>
</protein>
<keyword evidence="5" id="KW-0133">Cell shape</keyword>
<proteinExistence type="inferred from homology"/>
<gene>
    <name evidence="12" type="ORF">UFOPK2162_00471</name>
</gene>
<dbReference type="InterPro" id="IPR004276">
    <property type="entry name" value="GlycoTrans_28_N"/>
</dbReference>
<evidence type="ECO:0000256" key="5">
    <source>
        <dbReference type="ARBA" id="ARBA00022960"/>
    </source>
</evidence>
<dbReference type="EMBL" id="CAEZVZ010000046">
    <property type="protein sequence ID" value="CAB4641420.1"/>
    <property type="molecule type" value="Genomic_DNA"/>
</dbReference>
<dbReference type="Pfam" id="PF03033">
    <property type="entry name" value="Glyco_transf_28"/>
    <property type="match status" value="1"/>
</dbReference>
<evidence type="ECO:0000256" key="2">
    <source>
        <dbReference type="ARBA" id="ARBA00022618"/>
    </source>
</evidence>
<evidence type="ECO:0000256" key="3">
    <source>
        <dbReference type="ARBA" id="ARBA00022676"/>
    </source>
</evidence>
<dbReference type="AlphaFoldDB" id="A0A6J6JV33"/>
<keyword evidence="6" id="KW-0573">Peptidoglycan synthesis</keyword>
<evidence type="ECO:0000256" key="6">
    <source>
        <dbReference type="ARBA" id="ARBA00022984"/>
    </source>
</evidence>
<dbReference type="PANTHER" id="PTHR21015:SF22">
    <property type="entry name" value="GLYCOSYLTRANSFERASE"/>
    <property type="match status" value="1"/>
</dbReference>
<accession>A0A6J6JV33</accession>
<sequence length="367" mass="38922">MRARTIVFAGGGTAGHIQPALAVAALWQQNNPTDRIIFIGTQSGLETTLVPQAGFELKLITRVRVPRSLSPALLKVPTLLHQAIAESKQILAGADLLIGFGGYVCAPAYIAAHSLHIPIVIHEANAKPGWANRLGARYTDALAVGTPVEKGAFSDALIAGLPLRDDIATILHKNANATDGQWSQLRKNAKTFFGIEPAKKVILVFGGSQGSQAINSVIDGARSHLKDSSIVFLHSVGRSNELPASDDHYKAFAYINDMAQAYLAADLVIARSGAITCSEVGALAKFALFIPLPVGNGEQSVNADHLVAVGRAITLAQKSFNSSWLIDNMDSMLTRSSQQSDGVYAHDLDAAAKIVALAEHQLELSAR</sequence>
<name>A0A6J6JV33_9ZZZZ</name>
<keyword evidence="2" id="KW-0132">Cell division</keyword>
<dbReference type="Pfam" id="PF04101">
    <property type="entry name" value="Glyco_tran_28_C"/>
    <property type="match status" value="1"/>
</dbReference>
<dbReference type="GO" id="GO:0051301">
    <property type="term" value="P:cell division"/>
    <property type="evidence" value="ECO:0007669"/>
    <property type="project" value="UniProtKB-KW"/>
</dbReference>
<dbReference type="InterPro" id="IPR007235">
    <property type="entry name" value="Glyco_trans_28_C"/>
</dbReference>
<keyword evidence="4" id="KW-0808">Transferase</keyword>
<dbReference type="Gene3D" id="3.40.50.2000">
    <property type="entry name" value="Glycogen Phosphorylase B"/>
    <property type="match status" value="2"/>
</dbReference>
<evidence type="ECO:0000259" key="10">
    <source>
        <dbReference type="Pfam" id="PF03033"/>
    </source>
</evidence>
<evidence type="ECO:0000256" key="1">
    <source>
        <dbReference type="ARBA" id="ARBA00022475"/>
    </source>
</evidence>